<evidence type="ECO:0000313" key="4">
    <source>
        <dbReference type="Proteomes" id="UP000183987"/>
    </source>
</evidence>
<dbReference type="SUPFAM" id="SSF51735">
    <property type="entry name" value="NAD(P)-binding Rossmann-fold domains"/>
    <property type="match status" value="1"/>
</dbReference>
<dbReference type="RefSeq" id="WP_072856278.1">
    <property type="nucleotide sequence ID" value="NZ_FQUE01000002.1"/>
</dbReference>
<evidence type="ECO:0000256" key="1">
    <source>
        <dbReference type="ARBA" id="ARBA00006484"/>
    </source>
</evidence>
<dbReference type="PRINTS" id="PR00080">
    <property type="entry name" value="SDRFAMILY"/>
</dbReference>
<dbReference type="GO" id="GO:0016491">
    <property type="term" value="F:oxidoreductase activity"/>
    <property type="evidence" value="ECO:0007669"/>
    <property type="project" value="UniProtKB-KW"/>
</dbReference>
<dbReference type="OrthoDB" id="9790146at2"/>
<keyword evidence="4" id="KW-1185">Reference proteome</keyword>
<sequence>MSFSIKGRTAIVTGAANGLGLAVARHFVRAGANVVLADMDEAALEREMTEMTADADHVRMFTGDLRQKLSIANLVSTTVDAFDTVDILVNAARQVAGTAPLDPEDTSVEDMLMQNLSTPLRLSQAIARRFIKQAEAGSEGSIGSIVNLSSIAGRRANPELLGFSVANAALDQMTRSMAVALAPHRIRMNGVQVGSVLSASLMGWLRDHDSARQSILDATPLGRIANAAEICDTVQYLASDAAGFVTGQIVTVDGGRTLLDPAAVAVH</sequence>
<dbReference type="FunFam" id="3.40.50.720:FF:000084">
    <property type="entry name" value="Short-chain dehydrogenase reductase"/>
    <property type="match status" value="1"/>
</dbReference>
<dbReference type="STRING" id="366533.SAMN05444339_102119"/>
<name>A0A1M4WI81_LOKAT</name>
<dbReference type="InterPro" id="IPR002347">
    <property type="entry name" value="SDR_fam"/>
</dbReference>
<proteinExistence type="inferred from homology"/>
<keyword evidence="2" id="KW-0560">Oxidoreductase</keyword>
<protein>
    <submittedName>
        <fullName evidence="3">7-alpha-hydroxysteroid dehydrogenase</fullName>
    </submittedName>
</protein>
<dbReference type="PANTHER" id="PTHR43639:SF1">
    <property type="entry name" value="SHORT-CHAIN DEHYDROGENASE_REDUCTASE FAMILY PROTEIN"/>
    <property type="match status" value="1"/>
</dbReference>
<evidence type="ECO:0000256" key="2">
    <source>
        <dbReference type="ARBA" id="ARBA00023002"/>
    </source>
</evidence>
<comment type="similarity">
    <text evidence="1">Belongs to the short-chain dehydrogenases/reductases (SDR) family.</text>
</comment>
<dbReference type="CDD" id="cd05233">
    <property type="entry name" value="SDR_c"/>
    <property type="match status" value="1"/>
</dbReference>
<dbReference type="InterPro" id="IPR036291">
    <property type="entry name" value="NAD(P)-bd_dom_sf"/>
</dbReference>
<dbReference type="PRINTS" id="PR00081">
    <property type="entry name" value="GDHRDH"/>
</dbReference>
<dbReference type="Gene3D" id="3.40.50.720">
    <property type="entry name" value="NAD(P)-binding Rossmann-like Domain"/>
    <property type="match status" value="1"/>
</dbReference>
<organism evidence="3 4">
    <name type="scientific">Loktanella atrilutea</name>
    <dbReference type="NCBI Taxonomy" id="366533"/>
    <lineage>
        <taxon>Bacteria</taxon>
        <taxon>Pseudomonadati</taxon>
        <taxon>Pseudomonadota</taxon>
        <taxon>Alphaproteobacteria</taxon>
        <taxon>Rhodobacterales</taxon>
        <taxon>Roseobacteraceae</taxon>
        <taxon>Loktanella</taxon>
    </lineage>
</organism>
<dbReference type="Proteomes" id="UP000183987">
    <property type="component" value="Unassembled WGS sequence"/>
</dbReference>
<dbReference type="AlphaFoldDB" id="A0A1M4WI81"/>
<dbReference type="PANTHER" id="PTHR43639">
    <property type="entry name" value="OXIDOREDUCTASE, SHORT-CHAIN DEHYDROGENASE/REDUCTASE FAMILY (AFU_ORTHOLOGUE AFUA_5G02870)"/>
    <property type="match status" value="1"/>
</dbReference>
<dbReference type="Pfam" id="PF13561">
    <property type="entry name" value="adh_short_C2"/>
    <property type="match status" value="1"/>
</dbReference>
<reference evidence="4" key="1">
    <citation type="submission" date="2016-11" db="EMBL/GenBank/DDBJ databases">
        <authorList>
            <person name="Varghese N."/>
            <person name="Submissions S."/>
        </authorList>
    </citation>
    <scope>NUCLEOTIDE SEQUENCE [LARGE SCALE GENOMIC DNA]</scope>
    <source>
        <strain evidence="4">DSM 29326</strain>
    </source>
</reference>
<dbReference type="EMBL" id="FQUE01000002">
    <property type="protein sequence ID" value="SHE80870.1"/>
    <property type="molecule type" value="Genomic_DNA"/>
</dbReference>
<gene>
    <name evidence="3" type="ORF">SAMN05444339_102119</name>
</gene>
<evidence type="ECO:0000313" key="3">
    <source>
        <dbReference type="EMBL" id="SHE80870.1"/>
    </source>
</evidence>
<accession>A0A1M4WI81</accession>